<proteinExistence type="inferred from homology"/>
<dbReference type="SUPFAM" id="SSF53822">
    <property type="entry name" value="Periplasmic binding protein-like I"/>
    <property type="match status" value="1"/>
</dbReference>
<dbReference type="GO" id="GO:0030246">
    <property type="term" value="F:carbohydrate binding"/>
    <property type="evidence" value="ECO:0007669"/>
    <property type="project" value="UniProtKB-ARBA"/>
</dbReference>
<feature type="domain" description="Periplasmic binding protein" evidence="6">
    <location>
        <begin position="63"/>
        <end position="330"/>
    </location>
</feature>
<evidence type="ECO:0000313" key="7">
    <source>
        <dbReference type="EMBL" id="MBU9735455.1"/>
    </source>
</evidence>
<keyword evidence="8" id="KW-1185">Reference proteome</keyword>
<evidence type="ECO:0000256" key="3">
    <source>
        <dbReference type="ARBA" id="ARBA00022729"/>
    </source>
</evidence>
<feature type="signal peptide" evidence="5">
    <location>
        <begin position="1"/>
        <end position="18"/>
    </location>
</feature>
<gene>
    <name evidence="7" type="ORF">KTH89_02835</name>
</gene>
<feature type="region of interest" description="Disordered" evidence="4">
    <location>
        <begin position="28"/>
        <end position="57"/>
    </location>
</feature>
<evidence type="ECO:0000313" key="8">
    <source>
        <dbReference type="Proteomes" id="UP000712157"/>
    </source>
</evidence>
<evidence type="ECO:0000259" key="6">
    <source>
        <dbReference type="Pfam" id="PF13407"/>
    </source>
</evidence>
<dbReference type="AlphaFoldDB" id="A0A949JUN6"/>
<evidence type="ECO:0000256" key="5">
    <source>
        <dbReference type="SAM" id="SignalP"/>
    </source>
</evidence>
<reference evidence="7" key="1">
    <citation type="submission" date="2021-06" db="EMBL/GenBank/DDBJ databases">
        <title>Description of novel taxa of the family Lachnospiraceae.</title>
        <authorList>
            <person name="Chaplin A.V."/>
            <person name="Sokolova S.R."/>
            <person name="Pikina A.P."/>
            <person name="Korzhanova M."/>
            <person name="Belova V."/>
            <person name="Korostin D."/>
            <person name="Efimov B.A."/>
        </authorList>
    </citation>
    <scope>NUCLEOTIDE SEQUENCE</scope>
    <source>
        <strain evidence="7">ASD5720</strain>
    </source>
</reference>
<dbReference type="PANTHER" id="PTHR46847">
    <property type="entry name" value="D-ALLOSE-BINDING PERIPLASMIC PROTEIN-RELATED"/>
    <property type="match status" value="1"/>
</dbReference>
<feature type="chain" id="PRO_5038372655" evidence="5">
    <location>
        <begin position="19"/>
        <end position="363"/>
    </location>
</feature>
<comment type="similarity">
    <text evidence="2">Belongs to the bacterial solute-binding protein 2 family.</text>
</comment>
<dbReference type="Proteomes" id="UP000712157">
    <property type="component" value="Unassembled WGS sequence"/>
</dbReference>
<dbReference type="EMBL" id="JAHQCW010000003">
    <property type="protein sequence ID" value="MBU9735455.1"/>
    <property type="molecule type" value="Genomic_DNA"/>
</dbReference>
<dbReference type="PANTHER" id="PTHR46847:SF1">
    <property type="entry name" value="D-ALLOSE-BINDING PERIPLASMIC PROTEIN-RELATED"/>
    <property type="match status" value="1"/>
</dbReference>
<dbReference type="InterPro" id="IPR025997">
    <property type="entry name" value="SBP_2_dom"/>
</dbReference>
<dbReference type="InterPro" id="IPR028082">
    <property type="entry name" value="Peripla_BP_I"/>
</dbReference>
<dbReference type="RefSeq" id="WP_238720547.1">
    <property type="nucleotide sequence ID" value="NZ_JAHQCW010000003.1"/>
</dbReference>
<protein>
    <submittedName>
        <fullName evidence="7">Sugar ABC transporter substrate-binding protein</fullName>
    </submittedName>
</protein>
<dbReference type="PROSITE" id="PS51257">
    <property type="entry name" value="PROKAR_LIPOPROTEIN"/>
    <property type="match status" value="1"/>
</dbReference>
<dbReference type="Gene3D" id="3.40.50.2300">
    <property type="match status" value="2"/>
</dbReference>
<organism evidence="7 8">
    <name type="scientific">Diplocloster agilis</name>
    <dbReference type="NCBI Taxonomy" id="2850323"/>
    <lineage>
        <taxon>Bacteria</taxon>
        <taxon>Bacillati</taxon>
        <taxon>Bacillota</taxon>
        <taxon>Clostridia</taxon>
        <taxon>Lachnospirales</taxon>
        <taxon>Lachnospiraceae</taxon>
        <taxon>Diplocloster</taxon>
    </lineage>
</organism>
<comment type="subcellular location">
    <subcellularLocation>
        <location evidence="1">Cell envelope</location>
    </subcellularLocation>
</comment>
<evidence type="ECO:0000256" key="4">
    <source>
        <dbReference type="SAM" id="MobiDB-lite"/>
    </source>
</evidence>
<keyword evidence="3 5" id="KW-0732">Signal</keyword>
<comment type="caution">
    <text evidence="7">The sequence shown here is derived from an EMBL/GenBank/DDBJ whole genome shotgun (WGS) entry which is preliminary data.</text>
</comment>
<name>A0A949JUN6_9FIRM</name>
<evidence type="ECO:0000256" key="1">
    <source>
        <dbReference type="ARBA" id="ARBA00004196"/>
    </source>
</evidence>
<evidence type="ECO:0000256" key="2">
    <source>
        <dbReference type="ARBA" id="ARBA00007639"/>
    </source>
</evidence>
<accession>A0A949JUN6</accession>
<dbReference type="CDD" id="cd01536">
    <property type="entry name" value="PBP1_ABC_sugar_binding-like"/>
    <property type="match status" value="1"/>
</dbReference>
<dbReference type="GO" id="GO:0030313">
    <property type="term" value="C:cell envelope"/>
    <property type="evidence" value="ECO:0007669"/>
    <property type="project" value="UniProtKB-SubCell"/>
</dbReference>
<sequence>MFKRLFALFMAVMLTLAAAGCAGQKENETAPAAASESTETEDNGQDQSKTATDVEKDNGDMTIGVSICSLFSPYYVGTYNGITATAEQMGVELVTLMADDDINKQNEQMRNLISQKVDAIICIPLDGTSIAVTVQEAMDAGIPVIMCDRAIEGAKAAKSVVADTYQMGKDIIQWFVDDVKEEDKITEPYQALLLLGSLGDSATVKLSTGFKEVIAEHPDIIEIVGEVPTEWNQETALKGMQNWLQSNPEINMIIVPSDLLIPSVQSALQQVNRWHRIGEEGHVVILSSDGDSAGMQVLKDGYSEVDGAFDAVDCGVQSVIHAVKILNGEEEADDGQIVYGATLATYKNVEETGPSIWSWDDVE</sequence>
<dbReference type="Pfam" id="PF13407">
    <property type="entry name" value="Peripla_BP_4"/>
    <property type="match status" value="1"/>
</dbReference>